<gene>
    <name evidence="6" type="ORF">ENS82_06990</name>
</gene>
<dbReference type="PANTHER" id="PTHR34139">
    <property type="entry name" value="UPF0331 PROTEIN MJ0127"/>
    <property type="match status" value="1"/>
</dbReference>
<keyword evidence="2" id="KW-1277">Toxin-antitoxin system</keyword>
<dbReference type="GO" id="GO:0004540">
    <property type="term" value="F:RNA nuclease activity"/>
    <property type="evidence" value="ECO:0007669"/>
    <property type="project" value="InterPro"/>
</dbReference>
<dbReference type="InterPro" id="IPR008201">
    <property type="entry name" value="HepT-like"/>
</dbReference>
<dbReference type="GO" id="GO:0000166">
    <property type="term" value="F:nucleotide binding"/>
    <property type="evidence" value="ECO:0007669"/>
    <property type="project" value="UniProtKB-KW"/>
</dbReference>
<comment type="caution">
    <text evidence="6">The sequence shown here is derived from an EMBL/GenBank/DDBJ whole genome shotgun (WGS) entry which is preliminary data.</text>
</comment>
<proteinExistence type="predicted"/>
<evidence type="ECO:0000256" key="1">
    <source>
        <dbReference type="ARBA" id="ARBA00022553"/>
    </source>
</evidence>
<dbReference type="EMBL" id="DSWI01000014">
    <property type="protein sequence ID" value="HFG20453.1"/>
    <property type="molecule type" value="Genomic_DNA"/>
</dbReference>
<keyword evidence="3" id="KW-0540">Nuclease</keyword>
<keyword evidence="4" id="KW-0547">Nucleotide-binding</keyword>
<name>A0A7C3DTQ1_MEIRU</name>
<dbReference type="AlphaFoldDB" id="A0A7C3DTQ1"/>
<reference evidence="6" key="1">
    <citation type="journal article" date="2020" name="mSystems">
        <title>Genome- and Community-Level Interaction Insights into Carbon Utilization and Element Cycling Functions of Hydrothermarchaeota in Hydrothermal Sediment.</title>
        <authorList>
            <person name="Zhou Z."/>
            <person name="Liu Y."/>
            <person name="Xu W."/>
            <person name="Pan J."/>
            <person name="Luo Z.H."/>
            <person name="Li M."/>
        </authorList>
    </citation>
    <scope>NUCLEOTIDE SEQUENCE [LARGE SCALE GENOMIC DNA]</scope>
    <source>
        <strain evidence="6">SpSt-524</strain>
    </source>
</reference>
<dbReference type="GO" id="GO:0016787">
    <property type="term" value="F:hydrolase activity"/>
    <property type="evidence" value="ECO:0007669"/>
    <property type="project" value="UniProtKB-KW"/>
</dbReference>
<evidence type="ECO:0000256" key="5">
    <source>
        <dbReference type="ARBA" id="ARBA00022801"/>
    </source>
</evidence>
<dbReference type="Pfam" id="PF01934">
    <property type="entry name" value="HepT-like"/>
    <property type="match status" value="1"/>
</dbReference>
<dbReference type="PANTHER" id="PTHR34139:SF1">
    <property type="entry name" value="RNASE MJ1380-RELATED"/>
    <property type="match status" value="1"/>
</dbReference>
<evidence type="ECO:0000256" key="3">
    <source>
        <dbReference type="ARBA" id="ARBA00022722"/>
    </source>
</evidence>
<dbReference type="GO" id="GO:0110001">
    <property type="term" value="C:toxin-antitoxin complex"/>
    <property type="evidence" value="ECO:0007669"/>
    <property type="project" value="InterPro"/>
</dbReference>
<evidence type="ECO:0000256" key="4">
    <source>
        <dbReference type="ARBA" id="ARBA00022741"/>
    </source>
</evidence>
<organism evidence="6">
    <name type="scientific">Meiothermus ruber</name>
    <dbReference type="NCBI Taxonomy" id="277"/>
    <lineage>
        <taxon>Bacteria</taxon>
        <taxon>Thermotogati</taxon>
        <taxon>Deinococcota</taxon>
        <taxon>Deinococci</taxon>
        <taxon>Thermales</taxon>
        <taxon>Thermaceae</taxon>
        <taxon>Meiothermus</taxon>
    </lineage>
</organism>
<dbReference type="InterPro" id="IPR051813">
    <property type="entry name" value="HepT_RNase_toxin"/>
</dbReference>
<evidence type="ECO:0000256" key="2">
    <source>
        <dbReference type="ARBA" id="ARBA00022649"/>
    </source>
</evidence>
<keyword evidence="1" id="KW-0597">Phosphoprotein</keyword>
<protein>
    <submittedName>
        <fullName evidence="6">DUF86 domain-containing protein</fullName>
    </submittedName>
</protein>
<sequence>MRHAQTPNPHLLKRVYLEQMQEAAQRILRYTSGMEFDDFATDLRTQDAISHNLHRLGLVAAVMHPSLREELPELDWRSILDLPDLVGHLHFGIQDEIIWDLIQRTLPYWLVVLEEALEQSA</sequence>
<accession>A0A7C3DTQ1</accession>
<keyword evidence="5" id="KW-0378">Hydrolase</keyword>
<evidence type="ECO:0000313" key="6">
    <source>
        <dbReference type="EMBL" id="HFG20453.1"/>
    </source>
</evidence>